<keyword evidence="1" id="KW-1133">Transmembrane helix</keyword>
<feature type="transmembrane region" description="Helical" evidence="1">
    <location>
        <begin position="62"/>
        <end position="82"/>
    </location>
</feature>
<feature type="transmembrane region" description="Helical" evidence="1">
    <location>
        <begin position="130"/>
        <end position="148"/>
    </location>
</feature>
<feature type="transmembrane region" description="Helical" evidence="1">
    <location>
        <begin position="94"/>
        <end position="115"/>
    </location>
</feature>
<evidence type="ECO:0000259" key="2">
    <source>
        <dbReference type="Pfam" id="PF16401"/>
    </source>
</evidence>
<feature type="transmembrane region" description="Helical" evidence="1">
    <location>
        <begin position="307"/>
        <end position="327"/>
    </location>
</feature>
<evidence type="ECO:0000313" key="4">
    <source>
        <dbReference type="Proteomes" id="UP001597512"/>
    </source>
</evidence>
<proteinExistence type="predicted"/>
<comment type="caution">
    <text evidence="3">The sequence shown here is derived from an EMBL/GenBank/DDBJ whole genome shotgun (WGS) entry which is preliminary data.</text>
</comment>
<keyword evidence="1" id="KW-0812">Transmembrane</keyword>
<gene>
    <name evidence="3" type="ORF">ACFS25_12150</name>
</gene>
<feature type="transmembrane region" description="Helical" evidence="1">
    <location>
        <begin position="371"/>
        <end position="393"/>
    </location>
</feature>
<feature type="transmembrane region" description="Helical" evidence="1">
    <location>
        <begin position="213"/>
        <end position="233"/>
    </location>
</feature>
<reference evidence="4" key="1">
    <citation type="journal article" date="2019" name="Int. J. Syst. Evol. Microbiol.">
        <title>The Global Catalogue of Microorganisms (GCM) 10K type strain sequencing project: providing services to taxonomists for standard genome sequencing and annotation.</title>
        <authorList>
            <consortium name="The Broad Institute Genomics Platform"/>
            <consortium name="The Broad Institute Genome Sequencing Center for Infectious Disease"/>
            <person name="Wu L."/>
            <person name="Ma J."/>
        </authorList>
    </citation>
    <scope>NUCLEOTIDE SEQUENCE [LARGE SCALE GENOMIC DNA]</scope>
    <source>
        <strain evidence="4">KCTC 52490</strain>
    </source>
</reference>
<feature type="transmembrane region" description="Helical" evidence="1">
    <location>
        <begin position="155"/>
        <end position="174"/>
    </location>
</feature>
<dbReference type="Pfam" id="PF16401">
    <property type="entry name" value="DUF5009"/>
    <property type="match status" value="1"/>
</dbReference>
<accession>A0ABW6AGG9</accession>
<evidence type="ECO:0000313" key="3">
    <source>
        <dbReference type="EMBL" id="MFD2934536.1"/>
    </source>
</evidence>
<sequence>MLQPETVFTQSARPLTIPSRVGSIDILRAITMILMIFVNDLWSLKDTPLWLEHVPHGVDGIGLADVVFPAFLFIVGMSLPFAVNARRQKGDTDIALVGHVVMRSVALLVMGIFLVNGESISEEATGMKRLVWNVLSCTSFILLWNVYSKTANKKVVTLVKVLAISVLVTLAFVYRGEHESRFATHWWGILGLIGWSYLAAALVTIYARNRIGILLAGWIGFSILSLVSAADLLPKVISFIPNAISGGTLVGLTMGGVVLSTLFQQYRQQDENRRMTLVFILASFVLIGLSVYTRTFWGLSKLAATPAWLFLCSAFTILVFMGIYWLVDMGGKANWFSFIKPAGTDTLLCYLIPYFAYALTTLLNLHLPDVLLTGGVGLLKSFLFALLCVWITSRLNKIGVRLKL</sequence>
<dbReference type="Proteomes" id="UP001597512">
    <property type="component" value="Unassembled WGS sequence"/>
</dbReference>
<name>A0ABW6AGG9_9BACT</name>
<feature type="transmembrane region" description="Helical" evidence="1">
    <location>
        <begin position="21"/>
        <end position="42"/>
    </location>
</feature>
<feature type="transmembrane region" description="Helical" evidence="1">
    <location>
        <begin position="186"/>
        <end position="206"/>
    </location>
</feature>
<dbReference type="EMBL" id="JBHUOM010000002">
    <property type="protein sequence ID" value="MFD2934536.1"/>
    <property type="molecule type" value="Genomic_DNA"/>
</dbReference>
<keyword evidence="1" id="KW-0472">Membrane</keyword>
<keyword evidence="4" id="KW-1185">Reference proteome</keyword>
<protein>
    <submittedName>
        <fullName evidence="3">DUF5009 domain-containing protein</fullName>
    </submittedName>
</protein>
<dbReference type="PANTHER" id="PTHR31061">
    <property type="entry name" value="LD22376P"/>
    <property type="match status" value="1"/>
</dbReference>
<dbReference type="InterPro" id="IPR032176">
    <property type="entry name" value="DUF5009"/>
</dbReference>
<feature type="transmembrane region" description="Helical" evidence="1">
    <location>
        <begin position="347"/>
        <end position="365"/>
    </location>
</feature>
<feature type="transmembrane region" description="Helical" evidence="1">
    <location>
        <begin position="275"/>
        <end position="295"/>
    </location>
</feature>
<feature type="domain" description="DUF5009" evidence="2">
    <location>
        <begin position="21"/>
        <end position="200"/>
    </location>
</feature>
<evidence type="ECO:0000256" key="1">
    <source>
        <dbReference type="SAM" id="Phobius"/>
    </source>
</evidence>
<feature type="transmembrane region" description="Helical" evidence="1">
    <location>
        <begin position="239"/>
        <end position="263"/>
    </location>
</feature>
<dbReference type="PANTHER" id="PTHR31061:SF24">
    <property type="entry name" value="LD22376P"/>
    <property type="match status" value="1"/>
</dbReference>
<organism evidence="3 4">
    <name type="scientific">Spirosoma flavum</name>
    <dbReference type="NCBI Taxonomy" id="2048557"/>
    <lineage>
        <taxon>Bacteria</taxon>
        <taxon>Pseudomonadati</taxon>
        <taxon>Bacteroidota</taxon>
        <taxon>Cytophagia</taxon>
        <taxon>Cytophagales</taxon>
        <taxon>Cytophagaceae</taxon>
        <taxon>Spirosoma</taxon>
    </lineage>
</organism>
<dbReference type="RefSeq" id="WP_381500557.1">
    <property type="nucleotide sequence ID" value="NZ_JBHUOM010000002.1"/>
</dbReference>